<keyword evidence="5" id="KW-1185">Reference proteome</keyword>
<dbReference type="Proteomes" id="UP000035740">
    <property type="component" value="Unassembled WGS sequence"/>
</dbReference>
<dbReference type="Pfam" id="PF09766">
    <property type="entry name" value="FmiP_Thoc5"/>
    <property type="match status" value="1"/>
</dbReference>
<dbReference type="PANTHER" id="PTHR13375:SF3">
    <property type="entry name" value="THO COMPLEX SUBUNIT 5 HOMOLOG"/>
    <property type="match status" value="1"/>
</dbReference>
<proteinExistence type="inferred from homology"/>
<evidence type="ECO:0000256" key="1">
    <source>
        <dbReference type="ARBA" id="ARBA00004123"/>
    </source>
</evidence>
<keyword evidence="3" id="KW-0539">Nucleus</keyword>
<dbReference type="GO" id="GO:0000445">
    <property type="term" value="C:THO complex part of transcription export complex"/>
    <property type="evidence" value="ECO:0007669"/>
    <property type="project" value="TreeGrafter"/>
</dbReference>
<dbReference type="PANTHER" id="PTHR13375">
    <property type="entry name" value="FMS INTERACTING PROTEIN"/>
    <property type="match status" value="1"/>
</dbReference>
<evidence type="ECO:0000313" key="5">
    <source>
        <dbReference type="Proteomes" id="UP000035740"/>
    </source>
</evidence>
<accession>A0A0J8B3N0</accession>
<dbReference type="GO" id="GO:0003729">
    <property type="term" value="F:mRNA binding"/>
    <property type="evidence" value="ECO:0007669"/>
    <property type="project" value="TreeGrafter"/>
</dbReference>
<dbReference type="Gramene" id="KMS94457">
    <property type="protein sequence ID" value="KMS94457"/>
    <property type="gene ID" value="BVRB_021230"/>
</dbReference>
<evidence type="ECO:0000256" key="3">
    <source>
        <dbReference type="ARBA" id="ARBA00023242"/>
    </source>
</evidence>
<protein>
    <submittedName>
        <fullName evidence="4">Uncharacterized protein</fullName>
    </submittedName>
</protein>
<feature type="non-terminal residue" evidence="4">
    <location>
        <position position="1"/>
    </location>
</feature>
<comment type="similarity">
    <text evidence="2">Belongs to the THOC5 family.</text>
</comment>
<organism evidence="4 5">
    <name type="scientific">Beta vulgaris subsp. vulgaris</name>
    <name type="common">Beet</name>
    <dbReference type="NCBI Taxonomy" id="3555"/>
    <lineage>
        <taxon>Eukaryota</taxon>
        <taxon>Viridiplantae</taxon>
        <taxon>Streptophyta</taxon>
        <taxon>Embryophyta</taxon>
        <taxon>Tracheophyta</taxon>
        <taxon>Spermatophyta</taxon>
        <taxon>Magnoliopsida</taxon>
        <taxon>eudicotyledons</taxon>
        <taxon>Gunneridae</taxon>
        <taxon>Pentapetalae</taxon>
        <taxon>Caryophyllales</taxon>
        <taxon>Chenopodiaceae</taxon>
        <taxon>Betoideae</taxon>
        <taxon>Beta</taxon>
    </lineage>
</organism>
<dbReference type="EMBL" id="KQ093252">
    <property type="protein sequence ID" value="KMS94457.1"/>
    <property type="molecule type" value="Genomic_DNA"/>
</dbReference>
<gene>
    <name evidence="4" type="ORF">BVRB_021230</name>
</gene>
<evidence type="ECO:0000256" key="2">
    <source>
        <dbReference type="ARBA" id="ARBA00008044"/>
    </source>
</evidence>
<dbReference type="InterPro" id="IPR019163">
    <property type="entry name" value="THO_Thoc5"/>
</dbReference>
<dbReference type="AlphaFoldDB" id="A0A0J8B3N0"/>
<evidence type="ECO:0000313" key="4">
    <source>
        <dbReference type="EMBL" id="KMS94457.1"/>
    </source>
</evidence>
<name>A0A0J8B3N0_BETVV</name>
<sequence>ETQRREMMKQLESLNLSKKGLISANEEMKALLDSIPAHLERIMKAALPLRKHMTLPTTVILPDSKDNLIDVRIEICSDPLEVLSGDTEFKLHPYSVFVTIKEPNISAGLDLVFSALYPGPIIFVKGGSNILTDLYSEDDGTTFPNSMQHVVEIATNIKYLLLECSI</sequence>
<comment type="subcellular location">
    <subcellularLocation>
        <location evidence="1">Nucleus</location>
    </subcellularLocation>
</comment>
<dbReference type="GO" id="GO:0006406">
    <property type="term" value="P:mRNA export from nucleus"/>
    <property type="evidence" value="ECO:0007669"/>
    <property type="project" value="TreeGrafter"/>
</dbReference>
<reference evidence="4 5" key="1">
    <citation type="journal article" date="2014" name="Nature">
        <title>The genome of the recently domesticated crop plant sugar beet (Beta vulgaris).</title>
        <authorList>
            <person name="Dohm J.C."/>
            <person name="Minoche A.E."/>
            <person name="Holtgrawe D."/>
            <person name="Capella-Gutierrez S."/>
            <person name="Zakrzewski F."/>
            <person name="Tafer H."/>
            <person name="Rupp O."/>
            <person name="Sorensen T.R."/>
            <person name="Stracke R."/>
            <person name="Reinhardt R."/>
            <person name="Goesmann A."/>
            <person name="Kraft T."/>
            <person name="Schulz B."/>
            <person name="Stadler P.F."/>
            <person name="Schmidt T."/>
            <person name="Gabaldon T."/>
            <person name="Lehrach H."/>
            <person name="Weisshaar B."/>
            <person name="Himmelbauer H."/>
        </authorList>
    </citation>
    <scope>NUCLEOTIDE SEQUENCE [LARGE SCALE GENOMIC DNA]</scope>
    <source>
        <tissue evidence="4">Taproot</tissue>
    </source>
</reference>